<dbReference type="EMBL" id="JATAAI010000051">
    <property type="protein sequence ID" value="KAK1733292.1"/>
    <property type="molecule type" value="Genomic_DNA"/>
</dbReference>
<dbReference type="InterPro" id="IPR050619">
    <property type="entry name" value="Flavodoxin"/>
</dbReference>
<evidence type="ECO:0000256" key="4">
    <source>
        <dbReference type="ARBA" id="ARBA00022630"/>
    </source>
</evidence>
<dbReference type="Proteomes" id="UP001224775">
    <property type="component" value="Unassembled WGS sequence"/>
</dbReference>
<evidence type="ECO:0000259" key="7">
    <source>
        <dbReference type="PROSITE" id="PS50902"/>
    </source>
</evidence>
<proteinExistence type="inferred from homology"/>
<keyword evidence="6" id="KW-0249">Electron transport</keyword>
<dbReference type="Pfam" id="PF00258">
    <property type="entry name" value="Flavodoxin_1"/>
    <property type="match status" value="1"/>
</dbReference>
<comment type="caution">
    <text evidence="8">The sequence shown here is derived from an EMBL/GenBank/DDBJ whole genome shotgun (WGS) entry which is preliminary data.</text>
</comment>
<dbReference type="PROSITE" id="PS50902">
    <property type="entry name" value="FLAVODOXIN_LIKE"/>
    <property type="match status" value="1"/>
</dbReference>
<dbReference type="Gene3D" id="3.40.50.360">
    <property type="match status" value="1"/>
</dbReference>
<evidence type="ECO:0000256" key="6">
    <source>
        <dbReference type="ARBA" id="ARBA00022982"/>
    </source>
</evidence>
<evidence type="ECO:0000313" key="9">
    <source>
        <dbReference type="Proteomes" id="UP001224775"/>
    </source>
</evidence>
<feature type="non-terminal residue" evidence="8">
    <location>
        <position position="1"/>
    </location>
</feature>
<keyword evidence="3" id="KW-0813">Transport</keyword>
<accession>A0AAD8XT81</accession>
<organism evidence="8 9">
    <name type="scientific">Skeletonema marinoi</name>
    <dbReference type="NCBI Taxonomy" id="267567"/>
    <lineage>
        <taxon>Eukaryota</taxon>
        <taxon>Sar</taxon>
        <taxon>Stramenopiles</taxon>
        <taxon>Ochrophyta</taxon>
        <taxon>Bacillariophyta</taxon>
        <taxon>Coscinodiscophyceae</taxon>
        <taxon>Thalassiosirophycidae</taxon>
        <taxon>Thalassiosirales</taxon>
        <taxon>Skeletonemataceae</taxon>
        <taxon>Skeletonema</taxon>
        <taxon>Skeletonema marinoi-dohrnii complex</taxon>
    </lineage>
</organism>
<evidence type="ECO:0000313" key="8">
    <source>
        <dbReference type="EMBL" id="KAK1733292.1"/>
    </source>
</evidence>
<gene>
    <name evidence="8" type="ORF">QTG54_016009</name>
</gene>
<evidence type="ECO:0000256" key="1">
    <source>
        <dbReference type="ARBA" id="ARBA00001917"/>
    </source>
</evidence>
<evidence type="ECO:0000256" key="5">
    <source>
        <dbReference type="ARBA" id="ARBA00022643"/>
    </source>
</evidence>
<comment type="similarity">
    <text evidence="2">Belongs to the flavodoxin family.</text>
</comment>
<sequence length="247" mass="26429">MSRCKWPNNCSSCSHKFDIMKFIIAIVAVSSFSGTTLAFAPSASSRIATALNAKVGIYYSTQTGNCEIVAEYIAQAAGLEFADIGDVSDDMILGLDSIIVGAPTWNTDEEEERSGTEWDTWLYSSLPKLDLSGKKVAVFGVGDQQSYNDVSVDEMNITTAMPPASSMTSSRSVDAQCAGSHPSKAMNTVLARQSVMASSLDSCVMRITSMICLKAVLKIGLTSSRVKVSSKNEPDITVLRLQGYSVS</sequence>
<reference evidence="8" key="1">
    <citation type="submission" date="2023-06" db="EMBL/GenBank/DDBJ databases">
        <title>Survivors Of The Sea: Transcriptome response of Skeletonema marinoi to long-term dormancy.</title>
        <authorList>
            <person name="Pinder M.I.M."/>
            <person name="Kourtchenko O."/>
            <person name="Robertson E.K."/>
            <person name="Larsson T."/>
            <person name="Maumus F."/>
            <person name="Osuna-Cruz C.M."/>
            <person name="Vancaester E."/>
            <person name="Stenow R."/>
            <person name="Vandepoele K."/>
            <person name="Ploug H."/>
            <person name="Bruchert V."/>
            <person name="Godhe A."/>
            <person name="Topel M."/>
        </authorList>
    </citation>
    <scope>NUCLEOTIDE SEQUENCE</scope>
    <source>
        <strain evidence="8">R05AC</strain>
    </source>
</reference>
<dbReference type="AlphaFoldDB" id="A0AAD8XT81"/>
<dbReference type="PANTHER" id="PTHR42809">
    <property type="entry name" value="FLAVODOXIN 2"/>
    <property type="match status" value="1"/>
</dbReference>
<protein>
    <recommendedName>
        <fullName evidence="7">Flavodoxin-like domain-containing protein</fullName>
    </recommendedName>
</protein>
<dbReference type="InterPro" id="IPR029039">
    <property type="entry name" value="Flavoprotein-like_sf"/>
</dbReference>
<name>A0AAD8XT81_9STRA</name>
<evidence type="ECO:0000256" key="3">
    <source>
        <dbReference type="ARBA" id="ARBA00022448"/>
    </source>
</evidence>
<keyword evidence="9" id="KW-1185">Reference proteome</keyword>
<dbReference type="PANTHER" id="PTHR42809:SF1">
    <property type="entry name" value="FLAVODOXIN 1"/>
    <property type="match status" value="1"/>
</dbReference>
<feature type="domain" description="Flavodoxin-like" evidence="7">
    <location>
        <begin position="55"/>
        <end position="197"/>
    </location>
</feature>
<comment type="cofactor">
    <cofactor evidence="1">
        <name>FMN</name>
        <dbReference type="ChEBI" id="CHEBI:58210"/>
    </cofactor>
</comment>
<dbReference type="GO" id="GO:0010181">
    <property type="term" value="F:FMN binding"/>
    <property type="evidence" value="ECO:0007669"/>
    <property type="project" value="InterPro"/>
</dbReference>
<evidence type="ECO:0000256" key="2">
    <source>
        <dbReference type="ARBA" id="ARBA00005267"/>
    </source>
</evidence>
<dbReference type="InterPro" id="IPR008254">
    <property type="entry name" value="Flavodoxin/NO_synth"/>
</dbReference>
<dbReference type="SUPFAM" id="SSF52218">
    <property type="entry name" value="Flavoproteins"/>
    <property type="match status" value="1"/>
</dbReference>
<keyword evidence="5" id="KW-0288">FMN</keyword>
<keyword evidence="4" id="KW-0285">Flavoprotein</keyword>